<dbReference type="Pfam" id="PF05437">
    <property type="entry name" value="AzlD"/>
    <property type="match status" value="1"/>
</dbReference>
<comment type="caution">
    <text evidence="2">The sequence shown here is derived from an EMBL/GenBank/DDBJ whole genome shotgun (WGS) entry which is preliminary data.</text>
</comment>
<keyword evidence="1" id="KW-1133">Transmembrane helix</keyword>
<protein>
    <submittedName>
        <fullName evidence="2">Uncharacterized protein</fullName>
    </submittedName>
</protein>
<dbReference type="AlphaFoldDB" id="A0A327JKK8"/>
<evidence type="ECO:0000313" key="2">
    <source>
        <dbReference type="EMBL" id="RAI25362.1"/>
    </source>
</evidence>
<evidence type="ECO:0000256" key="1">
    <source>
        <dbReference type="SAM" id="Phobius"/>
    </source>
</evidence>
<evidence type="ECO:0000313" key="3">
    <source>
        <dbReference type="Proteomes" id="UP000249299"/>
    </source>
</evidence>
<keyword evidence="1" id="KW-0812">Transmembrane</keyword>
<feature type="transmembrane region" description="Helical" evidence="1">
    <location>
        <begin position="6"/>
        <end position="29"/>
    </location>
</feature>
<sequence length="109" mass="11662">MDNGLVLWMVILASGALTFGLRWSFIHALGGREIPPTLMRLLRYVPPAVLAALVVPAILRPDGPIDLSLDNHRLIAGAFALVAAVATRSVFGTLAVGMGALWIVNYLFP</sequence>
<keyword evidence="1" id="KW-0472">Membrane</keyword>
<reference evidence="2 3" key="1">
    <citation type="submission" date="2017-07" db="EMBL/GenBank/DDBJ databases">
        <title>Draft Genome Sequences of Select Purple Nonsulfur Bacteria.</title>
        <authorList>
            <person name="Lasarre B."/>
            <person name="Mckinlay J.B."/>
        </authorList>
    </citation>
    <scope>NUCLEOTIDE SEQUENCE [LARGE SCALE GENOMIC DNA]</scope>
    <source>
        <strain evidence="2 3">DSM 11290</strain>
    </source>
</reference>
<organism evidence="2 3">
    <name type="scientific">Rhodobium orientis</name>
    <dbReference type="NCBI Taxonomy" id="34017"/>
    <lineage>
        <taxon>Bacteria</taxon>
        <taxon>Pseudomonadati</taxon>
        <taxon>Pseudomonadota</taxon>
        <taxon>Alphaproteobacteria</taxon>
        <taxon>Hyphomicrobiales</taxon>
        <taxon>Rhodobiaceae</taxon>
        <taxon>Rhodobium</taxon>
    </lineage>
</organism>
<proteinExistence type="predicted"/>
<dbReference type="OrthoDB" id="6119856at2"/>
<dbReference type="RefSeq" id="WP_111435867.1">
    <property type="nucleotide sequence ID" value="NZ_JACIGG010000016.1"/>
</dbReference>
<name>A0A327JKK8_9HYPH</name>
<accession>A0A327JKK8</accession>
<dbReference type="Proteomes" id="UP000249299">
    <property type="component" value="Unassembled WGS sequence"/>
</dbReference>
<feature type="transmembrane region" description="Helical" evidence="1">
    <location>
        <begin position="41"/>
        <end position="59"/>
    </location>
</feature>
<feature type="transmembrane region" description="Helical" evidence="1">
    <location>
        <begin position="79"/>
        <end position="108"/>
    </location>
</feature>
<dbReference type="InterPro" id="IPR008407">
    <property type="entry name" value="Brnchd-chn_aa_trnsp_AzlD"/>
</dbReference>
<gene>
    <name evidence="2" type="ORF">CH339_18455</name>
</gene>
<keyword evidence="3" id="KW-1185">Reference proteome</keyword>
<dbReference type="EMBL" id="NPEV01000049">
    <property type="protein sequence ID" value="RAI25362.1"/>
    <property type="molecule type" value="Genomic_DNA"/>
</dbReference>